<feature type="chain" id="PRO_5025581850" evidence="3">
    <location>
        <begin position="22"/>
        <end position="369"/>
    </location>
</feature>
<keyword evidence="2" id="KW-1133">Transmembrane helix</keyword>
<dbReference type="AlphaFoldDB" id="A0A6B2EFV6"/>
<evidence type="ECO:0000313" key="4">
    <source>
        <dbReference type="EMBL" id="NBJ60868.1"/>
    </source>
</evidence>
<dbReference type="PANTHER" id="PTHR23352:SF2">
    <property type="entry name" value="NEURAL PROLIFERATION DIFFERENTIATION AND CONTROL PROTEIN 1"/>
    <property type="match status" value="1"/>
</dbReference>
<dbReference type="PANTHER" id="PTHR23352">
    <property type="entry name" value="NEURAL PROLIFERATION DIFFERENTIATION AND CONTROL PROTEIN-1 NPDC-1 PROTEIN"/>
    <property type="match status" value="1"/>
</dbReference>
<feature type="signal peptide" evidence="3">
    <location>
        <begin position="1"/>
        <end position="21"/>
    </location>
</feature>
<evidence type="ECO:0000256" key="1">
    <source>
        <dbReference type="SAM" id="MobiDB-lite"/>
    </source>
</evidence>
<dbReference type="InterPro" id="IPR009635">
    <property type="entry name" value="NPDC1"/>
</dbReference>
<organism evidence="4">
    <name type="scientific">Phlebotomus kandelakii</name>
    <dbReference type="NCBI Taxonomy" id="1109342"/>
    <lineage>
        <taxon>Eukaryota</taxon>
        <taxon>Metazoa</taxon>
        <taxon>Ecdysozoa</taxon>
        <taxon>Arthropoda</taxon>
        <taxon>Hexapoda</taxon>
        <taxon>Insecta</taxon>
        <taxon>Pterygota</taxon>
        <taxon>Neoptera</taxon>
        <taxon>Endopterygota</taxon>
        <taxon>Diptera</taxon>
        <taxon>Nematocera</taxon>
        <taxon>Psychodoidea</taxon>
        <taxon>Psychodidae</taxon>
        <taxon>Phlebotomus</taxon>
        <taxon>Larroussius</taxon>
    </lineage>
</organism>
<evidence type="ECO:0000256" key="3">
    <source>
        <dbReference type="SAM" id="SignalP"/>
    </source>
</evidence>
<dbReference type="Pfam" id="PF06809">
    <property type="entry name" value="NPDC1"/>
    <property type="match status" value="1"/>
</dbReference>
<keyword evidence="3" id="KW-0732">Signal</keyword>
<feature type="region of interest" description="Disordered" evidence="1">
    <location>
        <begin position="332"/>
        <end position="369"/>
    </location>
</feature>
<accession>A0A6B2EFV6</accession>
<reference evidence="4" key="1">
    <citation type="submission" date="2019-10" db="EMBL/GenBank/DDBJ databases">
        <title>Short sand fly seasons in Tbilisi, Georgia, hinder development of host immunity to saliva of the visceral leishmaniasis vector Phlebotomus kandelakii.</title>
        <authorList>
            <person name="Oliveira F."/>
            <person name="Giorgobiani E."/>
            <person name="Guimaraes-Costa A.B."/>
            <person name="Abdeladhim M."/>
            <person name="Oristian J."/>
            <person name="Tskhvaradze L."/>
            <person name="Tsertsvadze N."/>
            <person name="Zakalashvili M."/>
            <person name="Valenzuela J.G."/>
            <person name="Kamhawi S."/>
        </authorList>
    </citation>
    <scope>NUCLEOTIDE SEQUENCE</scope>
    <source>
        <strain evidence="4">Wild-capture in Tbilisi</strain>
        <tissue evidence="4">Salivary glands</tissue>
    </source>
</reference>
<dbReference type="GO" id="GO:0016020">
    <property type="term" value="C:membrane"/>
    <property type="evidence" value="ECO:0007669"/>
    <property type="project" value="InterPro"/>
</dbReference>
<evidence type="ECO:0000256" key="2">
    <source>
        <dbReference type="SAM" id="Phobius"/>
    </source>
</evidence>
<protein>
    <submittedName>
        <fullName evidence="4">Putative neural proliferation differentiation and control protein</fullName>
    </submittedName>
</protein>
<dbReference type="EMBL" id="GIFK01003165">
    <property type="protein sequence ID" value="NBJ60868.1"/>
    <property type="molecule type" value="Transcribed_RNA"/>
</dbReference>
<feature type="transmembrane region" description="Helical" evidence="2">
    <location>
        <begin position="212"/>
        <end position="239"/>
    </location>
</feature>
<sequence length="369" mass="41163">MWCKLVCEVTLLVLGLGYVSGAINQHDFFPGLRRAPSTKITSNPYDENYLAQILNFIEEQARRRFQQKVVEYQLDPSQQRPPLPQEVLEPGFTYQFPEMQQHDFGEPYQFAVGPNDPRFYDTDPEPRGAEDASQEEHLKEEFPYYRIKGPINVNPKLKQVDPDASNEAVSREMQGLLQKLSHGMPHGGSVLDPNLLARHDVIQKPMELEAPVGMYVVALVAGVSAAITVGLLAVAIGWYTFYKKAKAAADVEYPAYGVTGPNKEASPSGDRRLAQSAQMYHYQHQKQQIIAMENSLNGERNGSMSDVNSDDENEEGDYTVYECPGLAPTGEMEVKNPLFFDDPTPATPATTVVQQSKPEPNSKPPKSKD</sequence>
<name>A0A6B2EFV6_9DIPT</name>
<keyword evidence="2" id="KW-0812">Transmembrane</keyword>
<feature type="compositionally biased region" description="Low complexity" evidence="1">
    <location>
        <begin position="343"/>
        <end position="359"/>
    </location>
</feature>
<keyword evidence="2" id="KW-0472">Membrane</keyword>
<proteinExistence type="predicted"/>